<feature type="region of interest" description="Disordered" evidence="1">
    <location>
        <begin position="1"/>
        <end position="43"/>
    </location>
</feature>
<dbReference type="EMBL" id="JARJCM010000016">
    <property type="protein sequence ID" value="KAJ7041480.1"/>
    <property type="molecule type" value="Genomic_DNA"/>
</dbReference>
<dbReference type="AlphaFoldDB" id="A0AAD6XAN3"/>
<dbReference type="Proteomes" id="UP001218188">
    <property type="component" value="Unassembled WGS sequence"/>
</dbReference>
<sequence>MSCEVLHPKKPGTPSRQKFEFLSSKPRSNPDKKTGGLGEKYQVPSRQKGPLLANFEGKFCRGFEPKLAETTVSGRETRETAQKGQPKKNFVIFELVGVKNYLFEALTASSARSSPDKIDPNPPKVVPTKTGGFWSFWTWPTRVFSGVLMVSVPWQEERGNRNFPGTATDKGLLSQEHHFQALPFNQGYPNAAMERHLGTSYNNYGARDEAQVKQEVGGQKNDDFRLRNLNEGVHATG</sequence>
<keyword evidence="3" id="KW-1185">Reference proteome</keyword>
<comment type="caution">
    <text evidence="2">The sequence shown here is derived from an EMBL/GenBank/DDBJ whole genome shotgun (WGS) entry which is preliminary data.</text>
</comment>
<gene>
    <name evidence="2" type="ORF">C8F04DRAFT_1176960</name>
</gene>
<protein>
    <submittedName>
        <fullName evidence="2">Uncharacterized protein</fullName>
    </submittedName>
</protein>
<name>A0AAD6XAN3_9AGAR</name>
<proteinExistence type="predicted"/>
<evidence type="ECO:0000256" key="1">
    <source>
        <dbReference type="SAM" id="MobiDB-lite"/>
    </source>
</evidence>
<reference evidence="2" key="1">
    <citation type="submission" date="2023-03" db="EMBL/GenBank/DDBJ databases">
        <title>Massive genome expansion in bonnet fungi (Mycena s.s.) driven by repeated elements and novel gene families across ecological guilds.</title>
        <authorList>
            <consortium name="Lawrence Berkeley National Laboratory"/>
            <person name="Harder C.B."/>
            <person name="Miyauchi S."/>
            <person name="Viragh M."/>
            <person name="Kuo A."/>
            <person name="Thoen E."/>
            <person name="Andreopoulos B."/>
            <person name="Lu D."/>
            <person name="Skrede I."/>
            <person name="Drula E."/>
            <person name="Henrissat B."/>
            <person name="Morin E."/>
            <person name="Kohler A."/>
            <person name="Barry K."/>
            <person name="LaButti K."/>
            <person name="Morin E."/>
            <person name="Salamov A."/>
            <person name="Lipzen A."/>
            <person name="Mereny Z."/>
            <person name="Hegedus B."/>
            <person name="Baldrian P."/>
            <person name="Stursova M."/>
            <person name="Weitz H."/>
            <person name="Taylor A."/>
            <person name="Grigoriev I.V."/>
            <person name="Nagy L.G."/>
            <person name="Martin F."/>
            <person name="Kauserud H."/>
        </authorList>
    </citation>
    <scope>NUCLEOTIDE SEQUENCE</scope>
    <source>
        <strain evidence="2">CBHHK200</strain>
    </source>
</reference>
<evidence type="ECO:0000313" key="2">
    <source>
        <dbReference type="EMBL" id="KAJ7041480.1"/>
    </source>
</evidence>
<evidence type="ECO:0000313" key="3">
    <source>
        <dbReference type="Proteomes" id="UP001218188"/>
    </source>
</evidence>
<organism evidence="2 3">
    <name type="scientific">Mycena alexandri</name>
    <dbReference type="NCBI Taxonomy" id="1745969"/>
    <lineage>
        <taxon>Eukaryota</taxon>
        <taxon>Fungi</taxon>
        <taxon>Dikarya</taxon>
        <taxon>Basidiomycota</taxon>
        <taxon>Agaricomycotina</taxon>
        <taxon>Agaricomycetes</taxon>
        <taxon>Agaricomycetidae</taxon>
        <taxon>Agaricales</taxon>
        <taxon>Marasmiineae</taxon>
        <taxon>Mycenaceae</taxon>
        <taxon>Mycena</taxon>
    </lineage>
</organism>
<accession>A0AAD6XAN3</accession>